<accession>A0A1B9G9I5</accession>
<feature type="compositionally biased region" description="Polar residues" evidence="7">
    <location>
        <begin position="436"/>
        <end position="446"/>
    </location>
</feature>
<feature type="compositionally biased region" description="Polar residues" evidence="7">
    <location>
        <begin position="352"/>
        <end position="361"/>
    </location>
</feature>
<reference evidence="9" key="3">
    <citation type="submission" date="2014-01" db="EMBL/GenBank/DDBJ databases">
        <title>Evolution of pathogenesis and genome organization in the Tremellales.</title>
        <authorList>
            <person name="Cuomo C."/>
            <person name="Litvintseva A."/>
            <person name="Heitman J."/>
            <person name="Chen Y."/>
            <person name="Sun S."/>
            <person name="Springer D."/>
            <person name="Dromer F."/>
            <person name="Young S."/>
            <person name="Zeng Q."/>
            <person name="Chapman S."/>
            <person name="Gujja S."/>
            <person name="Saif S."/>
            <person name="Birren B."/>
        </authorList>
    </citation>
    <scope>NUCLEOTIDE SEQUENCE</scope>
    <source>
        <strain evidence="9">CBS 10118</strain>
    </source>
</reference>
<evidence type="ECO:0000256" key="5">
    <source>
        <dbReference type="ARBA" id="ARBA00022801"/>
    </source>
</evidence>
<dbReference type="EMBL" id="KI894019">
    <property type="protein sequence ID" value="OCF27673.1"/>
    <property type="molecule type" value="Genomic_DNA"/>
</dbReference>
<feature type="region of interest" description="Disordered" evidence="7">
    <location>
        <begin position="286"/>
        <end position="446"/>
    </location>
</feature>
<dbReference type="InterPro" id="IPR038765">
    <property type="entry name" value="Papain-like_cys_pep_sf"/>
</dbReference>
<keyword evidence="5" id="KW-0378">Hydrolase</keyword>
<feature type="compositionally biased region" description="Low complexity" evidence="7">
    <location>
        <begin position="311"/>
        <end position="325"/>
    </location>
</feature>
<evidence type="ECO:0000313" key="10">
    <source>
        <dbReference type="EMBL" id="WVW81815.1"/>
    </source>
</evidence>
<name>A0A1B9G9I5_9TREE</name>
<dbReference type="OrthoDB" id="429671at2759"/>
<reference evidence="10" key="2">
    <citation type="submission" date="2013-07" db="EMBL/GenBank/DDBJ databases">
        <authorList>
            <consortium name="The Broad Institute Genome Sequencing Platform"/>
            <person name="Cuomo C."/>
            <person name="Litvintseva A."/>
            <person name="Chen Y."/>
            <person name="Heitman J."/>
            <person name="Sun S."/>
            <person name="Springer D."/>
            <person name="Dromer F."/>
            <person name="Young S.K."/>
            <person name="Zeng Q."/>
            <person name="Gargeya S."/>
            <person name="Fitzgerald M."/>
            <person name="Abouelleil A."/>
            <person name="Alvarado L."/>
            <person name="Berlin A.M."/>
            <person name="Chapman S.B."/>
            <person name="Dewar J."/>
            <person name="Goldberg J."/>
            <person name="Griggs A."/>
            <person name="Gujja S."/>
            <person name="Hansen M."/>
            <person name="Howarth C."/>
            <person name="Imamovic A."/>
            <person name="Larimer J."/>
            <person name="McCowan C."/>
            <person name="Murphy C."/>
            <person name="Pearson M."/>
            <person name="Priest M."/>
            <person name="Roberts A."/>
            <person name="Saif S."/>
            <person name="Shea T."/>
            <person name="Sykes S."/>
            <person name="Wortman J."/>
            <person name="Nusbaum C."/>
            <person name="Birren B."/>
        </authorList>
    </citation>
    <scope>NUCLEOTIDE SEQUENCE</scope>
    <source>
        <strain evidence="10">CBS 10118</strain>
    </source>
</reference>
<dbReference type="InterPro" id="IPR018200">
    <property type="entry name" value="USP_CS"/>
</dbReference>
<dbReference type="Gene3D" id="3.90.70.10">
    <property type="entry name" value="Cysteine proteinases"/>
    <property type="match status" value="1"/>
</dbReference>
<dbReference type="PANTHER" id="PTHR24006">
    <property type="entry name" value="UBIQUITIN CARBOXYL-TERMINAL HYDROLASE"/>
    <property type="match status" value="1"/>
</dbReference>
<comment type="catalytic activity">
    <reaction evidence="1">
        <text>Thiol-dependent hydrolysis of ester, thioester, amide, peptide and isopeptide bonds formed by the C-terminal Gly of ubiquitin (a 76-residue protein attached to proteins as an intracellular targeting signal).</text>
        <dbReference type="EC" id="3.4.19.12"/>
    </reaction>
</comment>
<evidence type="ECO:0000313" key="11">
    <source>
        <dbReference type="Proteomes" id="UP000092730"/>
    </source>
</evidence>
<dbReference type="AlphaFoldDB" id="A0A1B9G9I5"/>
<dbReference type="InterPro" id="IPR001394">
    <property type="entry name" value="Peptidase_C19_UCH"/>
</dbReference>
<feature type="compositionally biased region" description="Pro residues" evidence="7">
    <location>
        <begin position="7"/>
        <end position="27"/>
    </location>
</feature>
<feature type="compositionally biased region" description="Low complexity" evidence="7">
    <location>
        <begin position="876"/>
        <end position="885"/>
    </location>
</feature>
<feature type="region of interest" description="Disordered" evidence="7">
    <location>
        <begin position="799"/>
        <end position="827"/>
    </location>
</feature>
<dbReference type="GO" id="GO:0004843">
    <property type="term" value="F:cysteine-type deubiquitinase activity"/>
    <property type="evidence" value="ECO:0007669"/>
    <property type="project" value="UniProtKB-EC"/>
</dbReference>
<dbReference type="RefSeq" id="XP_019048743.1">
    <property type="nucleotide sequence ID" value="XM_019189181.1"/>
</dbReference>
<feature type="compositionally biased region" description="Low complexity" evidence="7">
    <location>
        <begin position="71"/>
        <end position="82"/>
    </location>
</feature>
<dbReference type="VEuPathDB" id="FungiDB:I302_02517"/>
<keyword evidence="11" id="KW-1185">Reference proteome</keyword>
<feature type="compositionally biased region" description="Polar residues" evidence="7">
    <location>
        <begin position="674"/>
        <end position="683"/>
    </location>
</feature>
<dbReference type="GO" id="GO:0016579">
    <property type="term" value="P:protein deubiquitination"/>
    <property type="evidence" value="ECO:0007669"/>
    <property type="project" value="InterPro"/>
</dbReference>
<dbReference type="GO" id="GO:0005634">
    <property type="term" value="C:nucleus"/>
    <property type="evidence" value="ECO:0007669"/>
    <property type="project" value="TreeGrafter"/>
</dbReference>
<evidence type="ECO:0000313" key="9">
    <source>
        <dbReference type="EMBL" id="OCF27673.1"/>
    </source>
</evidence>
<feature type="compositionally biased region" description="Polar residues" evidence="7">
    <location>
        <begin position="48"/>
        <end position="70"/>
    </location>
</feature>
<evidence type="ECO:0000256" key="4">
    <source>
        <dbReference type="ARBA" id="ARBA00022786"/>
    </source>
</evidence>
<feature type="compositionally biased region" description="Low complexity" evidence="7">
    <location>
        <begin position="174"/>
        <end position="185"/>
    </location>
</feature>
<reference evidence="9" key="1">
    <citation type="submission" date="2013-07" db="EMBL/GenBank/DDBJ databases">
        <title>The Genome Sequence of Cryptococcus bestiolae CBS10118.</title>
        <authorList>
            <consortium name="The Broad Institute Genome Sequencing Platform"/>
            <person name="Cuomo C."/>
            <person name="Litvintseva A."/>
            <person name="Chen Y."/>
            <person name="Heitman J."/>
            <person name="Sun S."/>
            <person name="Springer D."/>
            <person name="Dromer F."/>
            <person name="Young S.K."/>
            <person name="Zeng Q."/>
            <person name="Gargeya S."/>
            <person name="Fitzgerald M."/>
            <person name="Abouelleil A."/>
            <person name="Alvarado L."/>
            <person name="Berlin A.M."/>
            <person name="Chapman S.B."/>
            <person name="Dewar J."/>
            <person name="Goldberg J."/>
            <person name="Griggs A."/>
            <person name="Gujja S."/>
            <person name="Hansen M."/>
            <person name="Howarth C."/>
            <person name="Imamovic A."/>
            <person name="Larimer J."/>
            <person name="McCowan C."/>
            <person name="Murphy C."/>
            <person name="Pearson M."/>
            <person name="Priest M."/>
            <person name="Roberts A."/>
            <person name="Saif S."/>
            <person name="Shea T."/>
            <person name="Sykes S."/>
            <person name="Wortman J."/>
            <person name="Nusbaum C."/>
            <person name="Birren B."/>
        </authorList>
    </citation>
    <scope>NUCLEOTIDE SEQUENCE [LARGE SCALE GENOMIC DNA]</scope>
    <source>
        <strain evidence="9">CBS 10118</strain>
    </source>
</reference>
<feature type="domain" description="USP" evidence="8">
    <location>
        <begin position="737"/>
        <end position="1141"/>
    </location>
</feature>
<evidence type="ECO:0000256" key="3">
    <source>
        <dbReference type="ARBA" id="ARBA00022670"/>
    </source>
</evidence>
<dbReference type="KEGG" id="kbi:30206916"/>
<feature type="compositionally biased region" description="Polar residues" evidence="7">
    <location>
        <begin position="288"/>
        <end position="307"/>
    </location>
</feature>
<dbReference type="CDD" id="cd02257">
    <property type="entry name" value="Peptidase_C19"/>
    <property type="match status" value="1"/>
</dbReference>
<evidence type="ECO:0000256" key="6">
    <source>
        <dbReference type="ARBA" id="ARBA00022807"/>
    </source>
</evidence>
<evidence type="ECO:0000259" key="8">
    <source>
        <dbReference type="PROSITE" id="PS50235"/>
    </source>
</evidence>
<keyword evidence="6" id="KW-0788">Thiol protease</keyword>
<protein>
    <recommendedName>
        <fullName evidence="2">ubiquitinyl hydrolase 1</fullName>
        <ecNumber evidence="2">3.4.19.12</ecNumber>
    </recommendedName>
</protein>
<evidence type="ECO:0000256" key="1">
    <source>
        <dbReference type="ARBA" id="ARBA00000707"/>
    </source>
</evidence>
<feature type="compositionally biased region" description="Polar residues" evidence="7">
    <location>
        <begin position="330"/>
        <end position="341"/>
    </location>
</feature>
<gene>
    <name evidence="9" type="ORF">I302_02517</name>
    <name evidence="10" type="ORF">I302_103812</name>
</gene>
<feature type="compositionally biased region" description="Low complexity" evidence="7">
    <location>
        <begin position="461"/>
        <end position="492"/>
    </location>
</feature>
<feature type="compositionally biased region" description="Low complexity" evidence="7">
    <location>
        <begin position="403"/>
        <end position="424"/>
    </location>
</feature>
<dbReference type="EMBL" id="CP144542">
    <property type="protein sequence ID" value="WVW81815.1"/>
    <property type="molecule type" value="Genomic_DNA"/>
</dbReference>
<feature type="compositionally biased region" description="Low complexity" evidence="7">
    <location>
        <begin position="640"/>
        <end position="661"/>
    </location>
</feature>
<dbReference type="SUPFAM" id="SSF54001">
    <property type="entry name" value="Cysteine proteinases"/>
    <property type="match status" value="1"/>
</dbReference>
<dbReference type="PROSITE" id="PS50235">
    <property type="entry name" value="USP_3"/>
    <property type="match status" value="1"/>
</dbReference>
<feature type="region of interest" description="Disordered" evidence="7">
    <location>
        <begin position="1"/>
        <end position="106"/>
    </location>
</feature>
<evidence type="ECO:0000256" key="2">
    <source>
        <dbReference type="ARBA" id="ARBA00012759"/>
    </source>
</evidence>
<organism evidence="9">
    <name type="scientific">Kwoniella bestiolae CBS 10118</name>
    <dbReference type="NCBI Taxonomy" id="1296100"/>
    <lineage>
        <taxon>Eukaryota</taxon>
        <taxon>Fungi</taxon>
        <taxon>Dikarya</taxon>
        <taxon>Basidiomycota</taxon>
        <taxon>Agaricomycotina</taxon>
        <taxon>Tremellomycetes</taxon>
        <taxon>Tremellales</taxon>
        <taxon>Cryptococcaceae</taxon>
        <taxon>Kwoniella</taxon>
    </lineage>
</organism>
<keyword evidence="4" id="KW-0833">Ubl conjugation pathway</keyword>
<feature type="compositionally biased region" description="Polar residues" evidence="7">
    <location>
        <begin position="386"/>
        <end position="402"/>
    </location>
</feature>
<dbReference type="GO" id="GO:0005829">
    <property type="term" value="C:cytosol"/>
    <property type="evidence" value="ECO:0007669"/>
    <property type="project" value="TreeGrafter"/>
</dbReference>
<evidence type="ECO:0000256" key="7">
    <source>
        <dbReference type="SAM" id="MobiDB-lite"/>
    </source>
</evidence>
<dbReference type="GO" id="GO:0006508">
    <property type="term" value="P:proteolysis"/>
    <property type="evidence" value="ECO:0007669"/>
    <property type="project" value="UniProtKB-KW"/>
</dbReference>
<feature type="compositionally biased region" description="Pro residues" evidence="7">
    <location>
        <begin position="83"/>
        <end position="93"/>
    </location>
</feature>
<feature type="region of interest" description="Disordered" evidence="7">
    <location>
        <begin position="163"/>
        <end position="228"/>
    </location>
</feature>
<feature type="region of interest" description="Disordered" evidence="7">
    <location>
        <begin position="876"/>
        <end position="914"/>
    </location>
</feature>
<dbReference type="PROSITE" id="PS00973">
    <property type="entry name" value="USP_2"/>
    <property type="match status" value="1"/>
</dbReference>
<feature type="compositionally biased region" description="Basic and acidic residues" evidence="7">
    <location>
        <begin position="892"/>
        <end position="901"/>
    </location>
</feature>
<keyword evidence="3" id="KW-0645">Protease</keyword>
<dbReference type="STRING" id="1296100.A0A1B9G9I5"/>
<dbReference type="InterPro" id="IPR050164">
    <property type="entry name" value="Peptidase_C19"/>
</dbReference>
<reference evidence="10" key="4">
    <citation type="submission" date="2024-02" db="EMBL/GenBank/DDBJ databases">
        <title>Comparative genomics of Cryptococcus and Kwoniella reveals pathogenesis evolution and contrasting modes of karyotype evolution via chromosome fusion or intercentromeric recombination.</title>
        <authorList>
            <person name="Coelho M.A."/>
            <person name="David-Palma M."/>
            <person name="Shea T."/>
            <person name="Bowers K."/>
            <person name="McGinley-Smith S."/>
            <person name="Mohammad A.W."/>
            <person name="Gnirke A."/>
            <person name="Yurkov A.M."/>
            <person name="Nowrousian M."/>
            <person name="Sun S."/>
            <person name="Cuomo C.A."/>
            <person name="Heitman J."/>
        </authorList>
    </citation>
    <scope>NUCLEOTIDE SEQUENCE</scope>
    <source>
        <strain evidence="10">CBS 10118</strain>
    </source>
</reference>
<dbReference type="InterPro" id="IPR028889">
    <property type="entry name" value="USP"/>
</dbReference>
<sequence length="1142" mass="122977">MASSSTLPPPSQISQPPTPFQPQPDPSTSPSISNNPPPQPPPTMPTFASINSAPYSLGPSYSQQPNLANTQNQYMYQQQQQPYYPPQPQPPRHIPYNSAAPQQYNRYQDYPHPNYQQMYHQHPYGGYPGMQMGGGGGPGPATMQNGYAGYPTETYQHIPYGVYPQQQNYPIPPESYSQQQYPSQSNGNAEEVDAHPPPNFPSHDQSINGHIPPSQHHQPFHPTYPPNHPYAYGVGVGYPGYQQHQQQPHVNYGGYGGYQDGYIPPAPIQNVGRTFSKSLNPSAAGFNFTPSSASGSRANSQPSSTPVPNGDTTSSTFDQTSQPSSAVPASESQKNDTSSIPNGHIDDHSDSESQAQTITSDRSARESVSGKDGVPGVDHGLGLITKSETPLSSSTRSTNPNISASTTNATESTAATTVSSPVSAQTPKAPEGDLPTITSPRSAQSQSGWTFVGEGLAGIISPNSGSSSRRVSGPSLSSASSSVSGRKGASTSVSTSFGSLRLSNFRPDHTSEKSNAYSSDLKKFIPATVKVEEVGFSTEKKVKRSKKGKKDASKKKIIFVFGAHKRSSKSQANNEAKKLVFGEVDSTELEVPTSPVKISLPAAEESAPAPETKSSTSSSETSTPQPKVKPSSWAALVRGPSAASSSATPSKAASPARSSTSLPNVENEAGPSRLPSTETNTDTAPAVAPVEKKKAPFNYAAAAAVGATMTPQEELARLLSEGVKGKGKENTQATLPRGLINTGNMCFANTILQVLVYCSPFTELFEELGKRLKADLARKTPLLEAMIIFLREFNAPFPPPSAPIPNGPTASGTSTPKGKGKDPRREAFIPENVYDAMKENKRFDSMRRGHQEDAEEYLGFFLNTLHEELLYVLSRTQTSTSRSASKPVPNGESDHREREISRPVSPGAGDESGWLEVGKKQKTHVVRATESKESAISRIFGGTIRSLLKTPGSKDSVTLEPYQPLQLDIQSPSVLSIEHALKHLTEPEIVPGVWSQTKKTQVDATKQMLIETFPQVWILHLKRFVYDPKEYNVVKKDKGVAYGQELVVPPEIISPGRRGVGAIKYKLFGVVYHHGTSASGGHYTVAVSRQDGGGWIHFDDELVTNIPKEDVIVSKEEAESGKIGLIGGREKTAYLLFYQRVR</sequence>
<dbReference type="Proteomes" id="UP000092730">
    <property type="component" value="Chromosome 2"/>
</dbReference>
<feature type="region of interest" description="Disordered" evidence="7">
    <location>
        <begin position="461"/>
        <end position="494"/>
    </location>
</feature>
<feature type="compositionally biased region" description="Pro residues" evidence="7">
    <location>
        <begin position="35"/>
        <end position="44"/>
    </location>
</feature>
<feature type="compositionally biased region" description="Low complexity" evidence="7">
    <location>
        <begin position="601"/>
        <end position="626"/>
    </location>
</feature>
<proteinExistence type="predicted"/>
<dbReference type="Pfam" id="PF00443">
    <property type="entry name" value="UCH"/>
    <property type="match status" value="1"/>
</dbReference>
<feature type="region of interest" description="Disordered" evidence="7">
    <location>
        <begin position="598"/>
        <end position="689"/>
    </location>
</feature>
<dbReference type="GeneID" id="30206916"/>
<dbReference type="PANTHER" id="PTHR24006:SF687">
    <property type="entry name" value="UBIQUITIN CARBOXYL-TERMINAL HYDROLASE 10"/>
    <property type="match status" value="1"/>
</dbReference>
<dbReference type="EC" id="3.4.19.12" evidence="2"/>